<dbReference type="EMBL" id="CAKLCB010000326">
    <property type="protein sequence ID" value="CAH0520000.1"/>
    <property type="molecule type" value="Genomic_DNA"/>
</dbReference>
<keyword evidence="2" id="KW-1185">Reference proteome</keyword>
<reference evidence="1 2" key="1">
    <citation type="submission" date="2021-11" db="EMBL/GenBank/DDBJ databases">
        <authorList>
            <person name="Islam A."/>
            <person name="Islam S."/>
            <person name="Flora M.S."/>
            <person name="Rahman M."/>
            <person name="Ziaur R.M."/>
            <person name="Epstein J.H."/>
            <person name="Hassan M."/>
            <person name="Klassen M."/>
            <person name="Woodard K."/>
            <person name="Webb A."/>
            <person name="Webby R.J."/>
            <person name="El Zowalaty M.E."/>
        </authorList>
    </citation>
    <scope>NUCLEOTIDE SEQUENCE [LARGE SCALE GENOMIC DNA]</scope>
    <source>
        <strain evidence="1">Pbs1</strain>
    </source>
</reference>
<protein>
    <submittedName>
        <fullName evidence="1">Uncharacterized protein</fullName>
    </submittedName>
</protein>
<sequence length="93" mass="11091">MQLMGYPSELKMPAGTKEYYTVTPAEEQRRRKAFVFGHIWRACILDSINMLIHVPRKRHTMDVEAAPKFEEMAYAKKGELFKWLREEKFNLVR</sequence>
<evidence type="ECO:0000313" key="2">
    <source>
        <dbReference type="Proteomes" id="UP001158986"/>
    </source>
</evidence>
<proteinExistence type="predicted"/>
<accession>A0ABN8D4N7</accession>
<comment type="caution">
    <text evidence="1">The sequence shown here is derived from an EMBL/GenBank/DDBJ whole genome shotgun (WGS) entry which is preliminary data.</text>
</comment>
<name>A0ABN8D4N7_9STRA</name>
<gene>
    <name evidence="1" type="ORF">PBS001_LOCUS6504</name>
</gene>
<dbReference type="Proteomes" id="UP001158986">
    <property type="component" value="Unassembled WGS sequence"/>
</dbReference>
<evidence type="ECO:0000313" key="1">
    <source>
        <dbReference type="EMBL" id="CAH0520000.1"/>
    </source>
</evidence>
<organism evidence="1 2">
    <name type="scientific">Peronospora belbahrii</name>
    <dbReference type="NCBI Taxonomy" id="622444"/>
    <lineage>
        <taxon>Eukaryota</taxon>
        <taxon>Sar</taxon>
        <taxon>Stramenopiles</taxon>
        <taxon>Oomycota</taxon>
        <taxon>Peronosporomycetes</taxon>
        <taxon>Peronosporales</taxon>
        <taxon>Peronosporaceae</taxon>
        <taxon>Peronospora</taxon>
    </lineage>
</organism>